<accession>A0A4U6TUM5</accession>
<feature type="transmembrane region" description="Helical" evidence="1">
    <location>
        <begin position="78"/>
        <end position="97"/>
    </location>
</feature>
<keyword evidence="1" id="KW-1133">Transmembrane helix</keyword>
<dbReference type="Proteomes" id="UP000298652">
    <property type="component" value="Chromosome 7"/>
</dbReference>
<evidence type="ECO:0000313" key="2">
    <source>
        <dbReference type="EMBL" id="TKW05862.1"/>
    </source>
</evidence>
<name>A0A4U6TUM5_SETVI</name>
<dbReference type="EMBL" id="CM016558">
    <property type="protein sequence ID" value="TKW05862.1"/>
    <property type="molecule type" value="Genomic_DNA"/>
</dbReference>
<dbReference type="AlphaFoldDB" id="A0A4U6TUM5"/>
<keyword evidence="1" id="KW-0812">Transmembrane</keyword>
<dbReference type="Gramene" id="TKW05862">
    <property type="protein sequence ID" value="TKW05862"/>
    <property type="gene ID" value="SEVIR_7G204100v2"/>
</dbReference>
<organism evidence="2 3">
    <name type="scientific">Setaria viridis</name>
    <name type="common">Green bristlegrass</name>
    <name type="synonym">Setaria italica subsp. viridis</name>
    <dbReference type="NCBI Taxonomy" id="4556"/>
    <lineage>
        <taxon>Eukaryota</taxon>
        <taxon>Viridiplantae</taxon>
        <taxon>Streptophyta</taxon>
        <taxon>Embryophyta</taxon>
        <taxon>Tracheophyta</taxon>
        <taxon>Spermatophyta</taxon>
        <taxon>Magnoliopsida</taxon>
        <taxon>Liliopsida</taxon>
        <taxon>Poales</taxon>
        <taxon>Poaceae</taxon>
        <taxon>PACMAD clade</taxon>
        <taxon>Panicoideae</taxon>
        <taxon>Panicodae</taxon>
        <taxon>Paniceae</taxon>
        <taxon>Cenchrinae</taxon>
        <taxon>Setaria</taxon>
    </lineage>
</organism>
<feature type="transmembrane region" description="Helical" evidence="1">
    <location>
        <begin position="39"/>
        <end position="57"/>
    </location>
</feature>
<evidence type="ECO:0000256" key="1">
    <source>
        <dbReference type="SAM" id="Phobius"/>
    </source>
</evidence>
<keyword evidence="3" id="KW-1185">Reference proteome</keyword>
<proteinExistence type="predicted"/>
<protein>
    <submittedName>
        <fullName evidence="2">Uncharacterized protein</fullName>
    </submittedName>
</protein>
<evidence type="ECO:0000313" key="3">
    <source>
        <dbReference type="Proteomes" id="UP000298652"/>
    </source>
</evidence>
<keyword evidence="1" id="KW-0472">Membrane</keyword>
<sequence>MPRVSSPSPAMVEIGLPGAAAELLRGRIIFFSDLEDEPVVFIGEVCGMLVYLSFGFAERFPSLLPFDFGRLKEDMVNLLRLFFHLLAAITGGLVEWIHGLLDLVLLMSELCAGASWLRWTSSIVEESGDDAGSRGPTTDALLPRISCSYPTFGVRPSIWIGKIGGSMLECAIRRTVGRSPQLVLRKKINSRDLVVISGLLRVFSVRMGCTVLPFIL</sequence>
<reference evidence="2" key="1">
    <citation type="submission" date="2019-03" db="EMBL/GenBank/DDBJ databases">
        <title>WGS assembly of Setaria viridis.</title>
        <authorList>
            <person name="Huang P."/>
            <person name="Jenkins J."/>
            <person name="Grimwood J."/>
            <person name="Barry K."/>
            <person name="Healey A."/>
            <person name="Mamidi S."/>
            <person name="Sreedasyam A."/>
            <person name="Shu S."/>
            <person name="Feldman M."/>
            <person name="Wu J."/>
            <person name="Yu Y."/>
            <person name="Chen C."/>
            <person name="Johnson J."/>
            <person name="Rokhsar D."/>
            <person name="Baxter I."/>
            <person name="Schmutz J."/>
            <person name="Brutnell T."/>
            <person name="Kellogg E."/>
        </authorList>
    </citation>
    <scope>NUCLEOTIDE SEQUENCE [LARGE SCALE GENOMIC DNA]</scope>
</reference>
<gene>
    <name evidence="2" type="ORF">SEVIR_7G204100v2</name>
</gene>